<dbReference type="SUPFAM" id="SSF53850">
    <property type="entry name" value="Periplasmic binding protein-like II"/>
    <property type="match status" value="1"/>
</dbReference>
<sequence length="602" mass="67709">MDAFKKWTQFYTSYKFPLLADFPNRFRTGEMPIGIADYTTYNMLTVLAPEIKGLWEFTMVPGTEKNGTIHHEVASHTTGVMMLEGARDQEAAWEFMKWWTDKDTQIAYGREMEGLMGEAARYPTANVEALEELPWPVKDYRNLENQWKWVRGIPQVPGGYFTGRHLDNAFRKVVNASENPREALSDYLLYINDEIAVKRKEFNLPEQDRRPYPAVFCRGLSAGKIPFSRIQDPVLDRRHVLDVFRACYGDSQLYGDVVARLDQYARIDYRPVACVPARLIPDEAVHGADSGCPAGSGQNRRGERIPDLLDDRHAQCEACLANADDFAVSDAVGLGRRQFYLQGETSTMRMSIPKVKKYLLAAALCCLLGTSIGVNAAHAEGSGSYNYSFWNDTTPAPAAYEATSLLNGAQLGVGPFKNPSDIHVTADKEIYVLDSGNNRIVVLDEHFKPVKVVDSFDYKGKKDTFNNPQGIFVTDRKELFIADTGNKRVVHLDSNLRVAGVLEAPKSDLLQANFDFQPVRVVVDTAQRIYVMSTGVFDGFMEFNPDGAFTSFIGANRVTVDPVELFWKRMSTQAQRSQMVMFTPTEFTNLDMDDEGFIYATS</sequence>
<dbReference type="InterPro" id="IPR001258">
    <property type="entry name" value="NHL_repeat"/>
</dbReference>
<feature type="repeat" description="NHL" evidence="2">
    <location>
        <begin position="414"/>
        <end position="446"/>
    </location>
</feature>
<evidence type="ECO:0000256" key="2">
    <source>
        <dbReference type="PROSITE-ProRule" id="PRU00504"/>
    </source>
</evidence>
<feature type="non-terminal residue" evidence="3">
    <location>
        <position position="602"/>
    </location>
</feature>
<gene>
    <name evidence="3" type="ORF">PHYPADRAFT_103451</name>
</gene>
<dbReference type="Gene3D" id="3.40.190.10">
    <property type="entry name" value="Periplasmic binding protein-like II"/>
    <property type="match status" value="1"/>
</dbReference>
<evidence type="ECO:0000256" key="1">
    <source>
        <dbReference type="ARBA" id="ARBA00022737"/>
    </source>
</evidence>
<dbReference type="InterPro" id="IPR011042">
    <property type="entry name" value="6-blade_b-propeller_TolB-like"/>
</dbReference>
<dbReference type="HOGENOM" id="CLU_815321_0_0_1"/>
<dbReference type="eggNOG" id="ENOG502SMHB">
    <property type="taxonomic scope" value="Eukaryota"/>
</dbReference>
<proteinExistence type="predicted"/>
<accession>A9U6R0</accession>
<evidence type="ECO:0000313" key="3">
    <source>
        <dbReference type="EMBL" id="EDQ48643.1"/>
    </source>
</evidence>
<organism>
    <name type="scientific">Physcomitrium patens</name>
    <name type="common">Spreading-leaved earth moss</name>
    <name type="synonym">Physcomitrella patens</name>
    <dbReference type="NCBI Taxonomy" id="3218"/>
    <lineage>
        <taxon>Eukaryota</taxon>
        <taxon>Viridiplantae</taxon>
        <taxon>Streptophyta</taxon>
        <taxon>Embryophyta</taxon>
        <taxon>Bryophyta</taxon>
        <taxon>Bryophytina</taxon>
        <taxon>Bryopsida</taxon>
        <taxon>Funariidae</taxon>
        <taxon>Funariales</taxon>
        <taxon>Funariaceae</taxon>
        <taxon>Physcomitrium</taxon>
    </lineage>
</organism>
<dbReference type="EMBL" id="DS546152">
    <property type="protein sequence ID" value="EDQ48643.1"/>
    <property type="molecule type" value="Genomic_DNA"/>
</dbReference>
<dbReference type="Gene3D" id="2.120.10.30">
    <property type="entry name" value="TolB, C-terminal domain"/>
    <property type="match status" value="2"/>
</dbReference>
<name>A9U6R0_PHYPA</name>
<dbReference type="Pfam" id="PF01436">
    <property type="entry name" value="NHL"/>
    <property type="match status" value="1"/>
</dbReference>
<dbReference type="AlphaFoldDB" id="A9U6R0"/>
<feature type="repeat" description="NHL" evidence="2">
    <location>
        <begin position="453"/>
        <end position="495"/>
    </location>
</feature>
<protein>
    <submittedName>
        <fullName evidence="3">Predicted protein</fullName>
    </submittedName>
</protein>
<reference evidence="3" key="1">
    <citation type="journal article" date="2008" name="Science">
        <title>The Physcomitrella genome reveals evolutionary insights into the conquest of land by plants.</title>
        <authorList>
            <person name="Rensing S."/>
            <person name="Lang D."/>
            <person name="Zimmer A."/>
            <person name="Terry A."/>
            <person name="Salamov A."/>
            <person name="Shapiro H."/>
            <person name="Nishiyama T."/>
            <person name="Perroud P.-F."/>
            <person name="Lindquist E."/>
            <person name="Kamisugi Y."/>
            <person name="Tanahashi T."/>
            <person name="Sakakibara K."/>
            <person name="Fujita T."/>
            <person name="Oishi K."/>
            <person name="Shin-I T."/>
            <person name="Kuroki Y."/>
            <person name="Toyoda A."/>
            <person name="Suzuki Y."/>
            <person name="Hashimoto A."/>
            <person name="Yamaguchi K."/>
            <person name="Sugano A."/>
            <person name="Kohara Y."/>
            <person name="Fujiyama A."/>
            <person name="Anterola A."/>
            <person name="Aoki S."/>
            <person name="Ashton N."/>
            <person name="Barbazuk W.B."/>
            <person name="Barker E."/>
            <person name="Bennetzen J."/>
            <person name="Bezanilla M."/>
            <person name="Blankenship R."/>
            <person name="Cho S.H."/>
            <person name="Dutcher S."/>
            <person name="Estelle M."/>
            <person name="Fawcett J.A."/>
            <person name="Gundlach H."/>
            <person name="Hanada K."/>
            <person name="Heyl A."/>
            <person name="Hicks K.A."/>
            <person name="Hugh J."/>
            <person name="Lohr M."/>
            <person name="Mayer K."/>
            <person name="Melkozernov A."/>
            <person name="Murata T."/>
            <person name="Nelson D."/>
            <person name="Pils B."/>
            <person name="Prigge M."/>
            <person name="Reiss B."/>
            <person name="Renner T."/>
            <person name="Rombauts S."/>
            <person name="Rushton P."/>
            <person name="Sanderfoot A."/>
            <person name="Schween G."/>
            <person name="Shiu S.-H."/>
            <person name="Stueber K."/>
            <person name="Theodoulou F.L."/>
            <person name="Tu H."/>
            <person name="Van de Peer Y."/>
            <person name="Verrier P.J."/>
            <person name="Waters E."/>
            <person name="Wood A."/>
            <person name="Yang L."/>
            <person name="Cove D."/>
            <person name="Cuming A."/>
            <person name="Hasebe M."/>
            <person name="Lucas S."/>
            <person name="Mishler D.B."/>
            <person name="Reski R."/>
            <person name="Grigoriev I."/>
            <person name="Quatrano R.S."/>
            <person name="Boore J.L."/>
        </authorList>
    </citation>
    <scope>NUCLEOTIDE SEQUENCE [LARGE SCALE GENOMIC DNA]</scope>
</reference>
<dbReference type="PROSITE" id="PS51125">
    <property type="entry name" value="NHL"/>
    <property type="match status" value="2"/>
</dbReference>
<keyword evidence="1" id="KW-0677">Repeat</keyword>
<dbReference type="SUPFAM" id="SSF101898">
    <property type="entry name" value="NHL repeat"/>
    <property type="match status" value="1"/>
</dbReference>